<keyword evidence="2" id="KW-1185">Reference proteome</keyword>
<gene>
    <name evidence="1" type="ORF">H6G83_22920</name>
</gene>
<dbReference type="EMBL" id="JACJSG010000035">
    <property type="protein sequence ID" value="MBD2503420.1"/>
    <property type="molecule type" value="Genomic_DNA"/>
</dbReference>
<accession>A0ABR8DAQ1</accession>
<comment type="caution">
    <text evidence="1">The sequence shown here is derived from an EMBL/GenBank/DDBJ whole genome shotgun (WGS) entry which is preliminary data.</text>
</comment>
<dbReference type="RefSeq" id="WP_190476280.1">
    <property type="nucleotide sequence ID" value="NZ_JACJSG010000035.1"/>
</dbReference>
<proteinExistence type="predicted"/>
<reference evidence="1 2" key="1">
    <citation type="journal article" date="2020" name="ISME J.">
        <title>Comparative genomics reveals insights into cyanobacterial evolution and habitat adaptation.</title>
        <authorList>
            <person name="Chen M.Y."/>
            <person name="Teng W.K."/>
            <person name="Zhao L."/>
            <person name="Hu C.X."/>
            <person name="Zhou Y.K."/>
            <person name="Han B.P."/>
            <person name="Song L.R."/>
            <person name="Shu W.S."/>
        </authorList>
    </citation>
    <scope>NUCLEOTIDE SEQUENCE [LARGE SCALE GENOMIC DNA]</scope>
    <source>
        <strain evidence="1 2">FACHB-119</strain>
    </source>
</reference>
<organism evidence="1 2">
    <name type="scientific">Anabaena azotica FACHB-119</name>
    <dbReference type="NCBI Taxonomy" id="947527"/>
    <lineage>
        <taxon>Bacteria</taxon>
        <taxon>Bacillati</taxon>
        <taxon>Cyanobacteriota</taxon>
        <taxon>Cyanophyceae</taxon>
        <taxon>Nostocales</taxon>
        <taxon>Nostocaceae</taxon>
        <taxon>Anabaena</taxon>
        <taxon>Anabaena azotica</taxon>
    </lineage>
</organism>
<name>A0ABR8DAQ1_9NOST</name>
<evidence type="ECO:0000313" key="2">
    <source>
        <dbReference type="Proteomes" id="UP000661112"/>
    </source>
</evidence>
<sequence>MPSFNGNVAIPSYAIKNGIKGTLVFRGNDHSLFFKTARVQNFRSFIGNRPIVTTTISIPTITKTVGQLFP</sequence>
<evidence type="ECO:0000313" key="1">
    <source>
        <dbReference type="EMBL" id="MBD2503420.1"/>
    </source>
</evidence>
<dbReference type="Proteomes" id="UP000661112">
    <property type="component" value="Unassembled WGS sequence"/>
</dbReference>
<protein>
    <submittedName>
        <fullName evidence="1">Uncharacterized protein</fullName>
    </submittedName>
</protein>